<proteinExistence type="inferred from homology"/>
<dbReference type="PANTHER" id="PTHR35897">
    <property type="entry name" value="METHYLTRANSFERASE AUSD"/>
    <property type="match status" value="1"/>
</dbReference>
<protein>
    <recommendedName>
        <fullName evidence="5">Methyltransferase domain-containing protein</fullName>
    </recommendedName>
</protein>
<evidence type="ECO:0000256" key="3">
    <source>
        <dbReference type="ARBA" id="ARBA00022691"/>
    </source>
</evidence>
<dbReference type="PANTHER" id="PTHR35897:SF1">
    <property type="entry name" value="METHYLTRANSFERASE AUSD"/>
    <property type="match status" value="1"/>
</dbReference>
<name>A0ABR1KE69_9PEZI</name>
<evidence type="ECO:0000313" key="6">
    <source>
        <dbReference type="EMBL" id="KAK7511622.1"/>
    </source>
</evidence>
<sequence>MADFDAHNNASDLAPLTCEGAWSDDPPPYYYEKDIDPERLKKMATYDILIHHSGIPEQEVLKHVTEQRDKAWKVFPYPCVGKWKFLECGISSSAAYPEILERVKNGQKYLEVGCAFGQDLRRLIKDGAPPSNLVATDLSDDFWQVGYSLFKDESRLGVRFIAADVTAASSPLTMPPPDGIAGTIDIIHASFYFHLFTRAEQLKVGERLVNVLRPVPGALMVGRHVGCHTPGEYADKIPHKSGKEGMTAYRHTEETWRMLWDEIGQRTGSKWEIEYSEMELDHNYVPFEPKGCMLQFWAMRRVSG</sequence>
<accession>A0ABR1KE69</accession>
<evidence type="ECO:0000256" key="4">
    <source>
        <dbReference type="ARBA" id="ARBA00038314"/>
    </source>
</evidence>
<organism evidence="6 7">
    <name type="scientific">Phyllosticta citriasiana</name>
    <dbReference type="NCBI Taxonomy" id="595635"/>
    <lineage>
        <taxon>Eukaryota</taxon>
        <taxon>Fungi</taxon>
        <taxon>Dikarya</taxon>
        <taxon>Ascomycota</taxon>
        <taxon>Pezizomycotina</taxon>
        <taxon>Dothideomycetes</taxon>
        <taxon>Dothideomycetes incertae sedis</taxon>
        <taxon>Botryosphaeriales</taxon>
        <taxon>Phyllostictaceae</taxon>
        <taxon>Phyllosticta</taxon>
    </lineage>
</organism>
<gene>
    <name evidence="6" type="ORF">IWZ03DRAFT_432483</name>
</gene>
<reference evidence="6 7" key="1">
    <citation type="submission" date="2024-04" db="EMBL/GenBank/DDBJ databases">
        <title>Phyllosticta paracitricarpa is synonymous to the EU quarantine fungus P. citricarpa based on phylogenomic analyses.</title>
        <authorList>
            <consortium name="Lawrence Berkeley National Laboratory"/>
            <person name="Van Ingen-Buijs V.A."/>
            <person name="Van Westerhoven A.C."/>
            <person name="Haridas S."/>
            <person name="Skiadas P."/>
            <person name="Martin F."/>
            <person name="Groenewald J.Z."/>
            <person name="Crous P.W."/>
            <person name="Seidl M.F."/>
        </authorList>
    </citation>
    <scope>NUCLEOTIDE SEQUENCE [LARGE SCALE GENOMIC DNA]</scope>
    <source>
        <strain evidence="6 7">CBS 123371</strain>
    </source>
</reference>
<evidence type="ECO:0000259" key="5">
    <source>
        <dbReference type="Pfam" id="PF13649"/>
    </source>
</evidence>
<comment type="similarity">
    <text evidence="4">Belongs to the class I-like SAM-binding methyltransferase superfamily.</text>
</comment>
<feature type="domain" description="Methyltransferase" evidence="5">
    <location>
        <begin position="110"/>
        <end position="214"/>
    </location>
</feature>
<dbReference type="Gene3D" id="3.40.50.150">
    <property type="entry name" value="Vaccinia Virus protein VP39"/>
    <property type="match status" value="1"/>
</dbReference>
<comment type="caution">
    <text evidence="6">The sequence shown here is derived from an EMBL/GenBank/DDBJ whole genome shotgun (WGS) entry which is preliminary data.</text>
</comment>
<dbReference type="InterPro" id="IPR051654">
    <property type="entry name" value="Meroterpenoid_MTases"/>
</dbReference>
<dbReference type="InterPro" id="IPR029063">
    <property type="entry name" value="SAM-dependent_MTases_sf"/>
</dbReference>
<dbReference type="Proteomes" id="UP001363622">
    <property type="component" value="Unassembled WGS sequence"/>
</dbReference>
<keyword evidence="7" id="KW-1185">Reference proteome</keyword>
<dbReference type="Pfam" id="PF13649">
    <property type="entry name" value="Methyltransf_25"/>
    <property type="match status" value="1"/>
</dbReference>
<evidence type="ECO:0000256" key="2">
    <source>
        <dbReference type="ARBA" id="ARBA00022679"/>
    </source>
</evidence>
<dbReference type="InterPro" id="IPR041698">
    <property type="entry name" value="Methyltransf_25"/>
</dbReference>
<evidence type="ECO:0000313" key="7">
    <source>
        <dbReference type="Proteomes" id="UP001363622"/>
    </source>
</evidence>
<comment type="pathway">
    <text evidence="1">Secondary metabolite biosynthesis.</text>
</comment>
<keyword evidence="2" id="KW-0808">Transferase</keyword>
<dbReference type="SUPFAM" id="SSF53335">
    <property type="entry name" value="S-adenosyl-L-methionine-dependent methyltransferases"/>
    <property type="match status" value="1"/>
</dbReference>
<keyword evidence="3" id="KW-0949">S-adenosyl-L-methionine</keyword>
<evidence type="ECO:0000256" key="1">
    <source>
        <dbReference type="ARBA" id="ARBA00005179"/>
    </source>
</evidence>
<dbReference type="EMBL" id="JBBPHU010000012">
    <property type="protein sequence ID" value="KAK7511622.1"/>
    <property type="molecule type" value="Genomic_DNA"/>
</dbReference>
<dbReference type="CDD" id="cd02440">
    <property type="entry name" value="AdoMet_MTases"/>
    <property type="match status" value="1"/>
</dbReference>